<protein>
    <submittedName>
        <fullName evidence="2">Uncharacterized protein</fullName>
    </submittedName>
</protein>
<proteinExistence type="predicted"/>
<sequence>MNEDWSWVRRWTNLLDQDEVWRDAQGTILRLDDMDPGYCGRVRAFCLRQADAVYDLIGMQAAAAPTDMSESATDAFERAFDDFLDAGDDTAAWLARSPLLVALENRSQGRPARSPRPSLSSVRMPRADADPFGPYEYVEPGDRCHGAEQVCLWGQCTQRASTCRCRCAWCCRGVQTAVELRQRCPGFLAHEDDNDWERCSGRRRSCRCGCPACCGDTADVWGLPVY</sequence>
<organism evidence="2 3">
    <name type="scientific">Streptomyces mutabilis</name>
    <dbReference type="NCBI Taxonomy" id="67332"/>
    <lineage>
        <taxon>Bacteria</taxon>
        <taxon>Bacillati</taxon>
        <taxon>Actinomycetota</taxon>
        <taxon>Actinomycetes</taxon>
        <taxon>Kitasatosporales</taxon>
        <taxon>Streptomycetaceae</taxon>
        <taxon>Streptomyces</taxon>
    </lineage>
</organism>
<dbReference type="AlphaFoldDB" id="A0A086MRJ0"/>
<reference evidence="2 3" key="1">
    <citation type="submission" date="2014-05" db="EMBL/GenBank/DDBJ databases">
        <title>Complete genome sequence of the Streptomyces mutabilis TRM45540.</title>
        <authorList>
            <person name="Luo X."/>
            <person name="Zhang L."/>
        </authorList>
    </citation>
    <scope>NUCLEOTIDE SEQUENCE [LARGE SCALE GENOMIC DNA]</scope>
    <source>
        <strain evidence="2 3">TRM45540</strain>
    </source>
</reference>
<evidence type="ECO:0000313" key="3">
    <source>
        <dbReference type="Proteomes" id="UP000029095"/>
    </source>
</evidence>
<dbReference type="STRING" id="1915400.FM21_35240"/>
<feature type="compositionally biased region" description="Low complexity" evidence="1">
    <location>
        <begin position="110"/>
        <end position="124"/>
    </location>
</feature>
<name>A0A086MRJ0_9ACTN</name>
<gene>
    <name evidence="2" type="ORF">FM21_35240</name>
</gene>
<dbReference type="HOGENOM" id="CLU_1224189_0_0_11"/>
<keyword evidence="3" id="KW-1185">Reference proteome</keyword>
<evidence type="ECO:0000313" key="2">
    <source>
        <dbReference type="EMBL" id="KFG71508.1"/>
    </source>
</evidence>
<dbReference type="EMBL" id="JNFQ01000007">
    <property type="protein sequence ID" value="KFG71508.1"/>
    <property type="molecule type" value="Genomic_DNA"/>
</dbReference>
<evidence type="ECO:0000256" key="1">
    <source>
        <dbReference type="SAM" id="MobiDB-lite"/>
    </source>
</evidence>
<feature type="region of interest" description="Disordered" evidence="1">
    <location>
        <begin position="106"/>
        <end position="125"/>
    </location>
</feature>
<dbReference type="Proteomes" id="UP000029095">
    <property type="component" value="Unassembled WGS sequence"/>
</dbReference>
<accession>A0A086MRJ0</accession>
<dbReference type="RefSeq" id="WP_043386080.1">
    <property type="nucleotide sequence ID" value="NZ_KN039950.1"/>
</dbReference>
<comment type="caution">
    <text evidence="2">The sequence shown here is derived from an EMBL/GenBank/DDBJ whole genome shotgun (WGS) entry which is preliminary data.</text>
</comment>